<keyword evidence="2" id="KW-1185">Reference proteome</keyword>
<dbReference type="PANTHER" id="PTHR33221:SF16">
    <property type="entry name" value="HTH-TYPE TRANSCRIPTIONAL REGULATOR SLR0846-RELATED"/>
    <property type="match status" value="1"/>
</dbReference>
<dbReference type="RefSeq" id="WP_146519066.1">
    <property type="nucleotide sequence ID" value="NZ_CP151726.1"/>
</dbReference>
<protein>
    <submittedName>
        <fullName evidence="1">HTH-type transcriptional regulator CymR</fullName>
    </submittedName>
</protein>
<dbReference type="SUPFAM" id="SSF46785">
    <property type="entry name" value="Winged helix' DNA-binding domain"/>
    <property type="match status" value="1"/>
</dbReference>
<reference evidence="1 2" key="1">
    <citation type="submission" date="2019-02" db="EMBL/GenBank/DDBJ databases">
        <title>Deep-cultivation of Planctomycetes and their phenomic and genomic characterization uncovers novel biology.</title>
        <authorList>
            <person name="Wiegand S."/>
            <person name="Jogler M."/>
            <person name="Boedeker C."/>
            <person name="Pinto D."/>
            <person name="Vollmers J."/>
            <person name="Rivas-Marin E."/>
            <person name="Kohn T."/>
            <person name="Peeters S.H."/>
            <person name="Heuer A."/>
            <person name="Rast P."/>
            <person name="Oberbeckmann S."/>
            <person name="Bunk B."/>
            <person name="Jeske O."/>
            <person name="Meyerdierks A."/>
            <person name="Storesund J.E."/>
            <person name="Kallscheuer N."/>
            <person name="Luecker S."/>
            <person name="Lage O.M."/>
            <person name="Pohl T."/>
            <person name="Merkel B.J."/>
            <person name="Hornburger P."/>
            <person name="Mueller R.-W."/>
            <person name="Bruemmer F."/>
            <person name="Labrenz M."/>
            <person name="Spormann A.M."/>
            <person name="Op Den Camp H."/>
            <person name="Overmann J."/>
            <person name="Amann R."/>
            <person name="Jetten M.S.M."/>
            <person name="Mascher T."/>
            <person name="Medema M.H."/>
            <person name="Devos D.P."/>
            <person name="Kaster A.-K."/>
            <person name="Ovreas L."/>
            <person name="Rohde M."/>
            <person name="Galperin M.Y."/>
            <person name="Jogler C."/>
        </authorList>
    </citation>
    <scope>NUCLEOTIDE SEQUENCE [LARGE SCALE GENOMIC DNA]</scope>
    <source>
        <strain evidence="1 2">Pla52n</strain>
    </source>
</reference>
<evidence type="ECO:0000313" key="2">
    <source>
        <dbReference type="Proteomes" id="UP000320176"/>
    </source>
</evidence>
<dbReference type="AlphaFoldDB" id="A0A5C6B3D7"/>
<name>A0A5C6B3D7_9BACT</name>
<dbReference type="EMBL" id="SJPN01000002">
    <property type="protein sequence ID" value="TWU05889.1"/>
    <property type="molecule type" value="Genomic_DNA"/>
</dbReference>
<comment type="caution">
    <text evidence="1">The sequence shown here is derived from an EMBL/GenBank/DDBJ whole genome shotgun (WGS) entry which is preliminary data.</text>
</comment>
<gene>
    <name evidence="1" type="primary">cymR</name>
    <name evidence="1" type="ORF">Pla52n_16040</name>
</gene>
<dbReference type="PANTHER" id="PTHR33221">
    <property type="entry name" value="WINGED HELIX-TURN-HELIX TRANSCRIPTIONAL REGULATOR, RRF2 FAMILY"/>
    <property type="match status" value="1"/>
</dbReference>
<dbReference type="InterPro" id="IPR036390">
    <property type="entry name" value="WH_DNA-bd_sf"/>
</dbReference>
<dbReference type="Proteomes" id="UP000320176">
    <property type="component" value="Unassembled WGS sequence"/>
</dbReference>
<dbReference type="OrthoDB" id="9808360at2"/>
<dbReference type="InterPro" id="IPR000944">
    <property type="entry name" value="Tscrpt_reg_Rrf2"/>
</dbReference>
<dbReference type="InterPro" id="IPR036388">
    <property type="entry name" value="WH-like_DNA-bd_sf"/>
</dbReference>
<accession>A0A5C6B3D7</accession>
<dbReference type="GO" id="GO:0005829">
    <property type="term" value="C:cytosol"/>
    <property type="evidence" value="ECO:0007669"/>
    <property type="project" value="TreeGrafter"/>
</dbReference>
<dbReference type="PROSITE" id="PS51197">
    <property type="entry name" value="HTH_RRF2_2"/>
    <property type="match status" value="1"/>
</dbReference>
<dbReference type="Pfam" id="PF02082">
    <property type="entry name" value="Rrf2"/>
    <property type="match status" value="1"/>
</dbReference>
<organism evidence="1 2">
    <name type="scientific">Stieleria varia</name>
    <dbReference type="NCBI Taxonomy" id="2528005"/>
    <lineage>
        <taxon>Bacteria</taxon>
        <taxon>Pseudomonadati</taxon>
        <taxon>Planctomycetota</taxon>
        <taxon>Planctomycetia</taxon>
        <taxon>Pirellulales</taxon>
        <taxon>Pirellulaceae</taxon>
        <taxon>Stieleria</taxon>
    </lineage>
</organism>
<evidence type="ECO:0000313" key="1">
    <source>
        <dbReference type="EMBL" id="TWU05889.1"/>
    </source>
</evidence>
<dbReference type="Gene3D" id="1.10.10.10">
    <property type="entry name" value="Winged helix-like DNA-binding domain superfamily/Winged helix DNA-binding domain"/>
    <property type="match status" value="1"/>
</dbReference>
<dbReference type="NCBIfam" id="TIGR00738">
    <property type="entry name" value="rrf2_super"/>
    <property type="match status" value="1"/>
</dbReference>
<sequence>MLISARVHYASLAMIELAANRSRKAPVTAGEITDRQGIPGPFLVQILRTLRSAGWVRSTRGSNGGYRLAVEPEDVTLLDIVDAVGCQDAACQTESKPTPADEALRVAWDEATEASRSVLAKTRLIDLVQASNRDDAVMFYI</sequence>
<dbReference type="GO" id="GO:0003700">
    <property type="term" value="F:DNA-binding transcription factor activity"/>
    <property type="evidence" value="ECO:0007669"/>
    <property type="project" value="TreeGrafter"/>
</dbReference>
<proteinExistence type="predicted"/>